<name>A0ABM8R7T8_9BACT</name>
<organism evidence="3 4">
    <name type="scientific">Nitrospira defluvii</name>
    <dbReference type="NCBI Taxonomy" id="330214"/>
    <lineage>
        <taxon>Bacteria</taxon>
        <taxon>Pseudomonadati</taxon>
        <taxon>Nitrospirota</taxon>
        <taxon>Nitrospiria</taxon>
        <taxon>Nitrospirales</taxon>
        <taxon>Nitrospiraceae</taxon>
        <taxon>Nitrospira</taxon>
    </lineage>
</organism>
<dbReference type="Proteomes" id="UP000675880">
    <property type="component" value="Unassembled WGS sequence"/>
</dbReference>
<reference evidence="3 4" key="1">
    <citation type="submission" date="2021-02" db="EMBL/GenBank/DDBJ databases">
        <authorList>
            <person name="Han P."/>
        </authorList>
    </citation>
    <scope>NUCLEOTIDE SEQUENCE [LARGE SCALE GENOMIC DNA]</scope>
    <source>
        <strain evidence="3">Candidatus Nitrospira sp. ZN2</strain>
    </source>
</reference>
<dbReference type="InterPro" id="IPR007813">
    <property type="entry name" value="PilN"/>
</dbReference>
<dbReference type="InterPro" id="IPR052534">
    <property type="entry name" value="Extracell_DNA_Util/SecSys_Comp"/>
</dbReference>
<comment type="caution">
    <text evidence="3">The sequence shown here is derived from an EMBL/GenBank/DDBJ whole genome shotgun (WGS) entry which is preliminary data.</text>
</comment>
<keyword evidence="4" id="KW-1185">Reference proteome</keyword>
<evidence type="ECO:0008006" key="5">
    <source>
        <dbReference type="Google" id="ProtNLM"/>
    </source>
</evidence>
<sequence length="184" mass="20950">MIRINLLATGPRSRKAKPQWDVRAEALIGVGVLLITLTGCWFYASALDEDIQAKQAEKQLKDKQVAQLKEQVKAVQDFEEKKKQLEAKNRIIDQLEKSRTGPVKVLDHVSQSLNPLKVWLVRMNLKGNSVELEGRALTNDDVVEFVNNLRRTDQFGAIKLMESRAGQDNKMNTYQFRLDLSMKG</sequence>
<keyword evidence="2" id="KW-0472">Membrane</keyword>
<feature type="coiled-coil region" evidence="1">
    <location>
        <begin position="51"/>
        <end position="98"/>
    </location>
</feature>
<gene>
    <name evidence="3" type="ORF">NSPZN2_120024</name>
</gene>
<accession>A0ABM8R7T8</accession>
<evidence type="ECO:0000313" key="3">
    <source>
        <dbReference type="EMBL" id="CAE6738008.1"/>
    </source>
</evidence>
<dbReference type="RefSeq" id="WP_213041914.1">
    <property type="nucleotide sequence ID" value="NZ_CAJNBJ010000004.1"/>
</dbReference>
<dbReference type="PANTHER" id="PTHR40278:SF1">
    <property type="entry name" value="DNA UTILIZATION PROTEIN HOFN"/>
    <property type="match status" value="1"/>
</dbReference>
<keyword evidence="2" id="KW-1133">Transmembrane helix</keyword>
<feature type="transmembrane region" description="Helical" evidence="2">
    <location>
        <begin position="22"/>
        <end position="44"/>
    </location>
</feature>
<evidence type="ECO:0000313" key="4">
    <source>
        <dbReference type="Proteomes" id="UP000675880"/>
    </source>
</evidence>
<dbReference type="EMBL" id="CAJNBJ010000004">
    <property type="protein sequence ID" value="CAE6738008.1"/>
    <property type="molecule type" value="Genomic_DNA"/>
</dbReference>
<dbReference type="Pfam" id="PF05137">
    <property type="entry name" value="PilN"/>
    <property type="match status" value="1"/>
</dbReference>
<keyword evidence="1" id="KW-0175">Coiled coil</keyword>
<evidence type="ECO:0000256" key="2">
    <source>
        <dbReference type="SAM" id="Phobius"/>
    </source>
</evidence>
<protein>
    <recommendedName>
        <fullName evidence="5">Type IV pilus biogenesis protein PilN</fullName>
    </recommendedName>
</protein>
<proteinExistence type="predicted"/>
<dbReference type="PANTHER" id="PTHR40278">
    <property type="entry name" value="DNA UTILIZATION PROTEIN HOFN"/>
    <property type="match status" value="1"/>
</dbReference>
<keyword evidence="2" id="KW-0812">Transmembrane</keyword>
<evidence type="ECO:0000256" key="1">
    <source>
        <dbReference type="SAM" id="Coils"/>
    </source>
</evidence>